<dbReference type="PROSITE" id="PS51918">
    <property type="entry name" value="RADICAL_SAM"/>
    <property type="match status" value="1"/>
</dbReference>
<dbReference type="SFLD" id="SFLDG01386">
    <property type="entry name" value="main_SPASM_domain-containing"/>
    <property type="match status" value="1"/>
</dbReference>
<evidence type="ECO:0000256" key="2">
    <source>
        <dbReference type="ARBA" id="ARBA00022723"/>
    </source>
</evidence>
<accession>A0A2M6W5S8</accession>
<dbReference type="InterPro" id="IPR006638">
    <property type="entry name" value="Elp3/MiaA/NifB-like_rSAM"/>
</dbReference>
<dbReference type="PANTHER" id="PTHR11228">
    <property type="entry name" value="RADICAL SAM DOMAIN PROTEIN"/>
    <property type="match status" value="1"/>
</dbReference>
<keyword evidence="3" id="KW-0408">Iron</keyword>
<evidence type="ECO:0000313" key="7">
    <source>
        <dbReference type="Proteomes" id="UP000231426"/>
    </source>
</evidence>
<keyword evidence="1" id="KW-0949">S-adenosyl-L-methionine</keyword>
<protein>
    <submittedName>
        <fullName evidence="6">Radical SAM protein</fullName>
    </submittedName>
</protein>
<comment type="caution">
    <text evidence="6">The sequence shown here is derived from an EMBL/GenBank/DDBJ whole genome shotgun (WGS) entry which is preliminary data.</text>
</comment>
<dbReference type="InterPro" id="IPR013785">
    <property type="entry name" value="Aldolase_TIM"/>
</dbReference>
<evidence type="ECO:0000313" key="6">
    <source>
        <dbReference type="EMBL" id="PIT88148.1"/>
    </source>
</evidence>
<dbReference type="AlphaFoldDB" id="A0A2M6W5S8"/>
<dbReference type="InterPro" id="IPR007197">
    <property type="entry name" value="rSAM"/>
</dbReference>
<dbReference type="GO" id="GO:0003824">
    <property type="term" value="F:catalytic activity"/>
    <property type="evidence" value="ECO:0007669"/>
    <property type="project" value="InterPro"/>
</dbReference>
<dbReference type="GO" id="GO:0051536">
    <property type="term" value="F:iron-sulfur cluster binding"/>
    <property type="evidence" value="ECO:0007669"/>
    <property type="project" value="UniProtKB-KW"/>
</dbReference>
<dbReference type="InterPro" id="IPR058240">
    <property type="entry name" value="rSAM_sf"/>
</dbReference>
<feature type="domain" description="Radical SAM core" evidence="5">
    <location>
        <begin position="37"/>
        <end position="253"/>
    </location>
</feature>
<dbReference type="Gene3D" id="3.20.20.70">
    <property type="entry name" value="Aldolase class I"/>
    <property type="match status" value="1"/>
</dbReference>
<dbReference type="Proteomes" id="UP000231426">
    <property type="component" value="Unassembled WGS sequence"/>
</dbReference>
<keyword evidence="4" id="KW-0411">Iron-sulfur</keyword>
<dbReference type="InterPro" id="IPR050377">
    <property type="entry name" value="Radical_SAM_PqqE_MftC-like"/>
</dbReference>
<sequence length="366" mass="42028">MSTQPKLGSNEIGRRNKLKDEKPYVYEKVAKFDEKIRRGESIAIIQFQYNYTCNFACEHCSVKRFQGKNDARQMTIPDVKELFRQADELGLARVTITGGEPLVFKDLDELVAAIDPKKFYINCDTNGWLLNEKMAKHLKEIGVDRVQLSLDSFNAEEHDEFRHVKGAYDRAMKAVDIAKDAGLDIFMQTVVWKQRLHSDEFIKFLEYFNNKGVGVFVSYAKPVGSWEGKYDGLVDKEDMAYMRELEKKYKVFTHLTPAYGLNMGCIAVKGMFSVTQYGDVLPCPYIHTSIGNIFNESLEDIIKRGLDIKYFGEHVNTCLIAEDRDFIDKYVAGRIYGKPLPVPCSEVFTEEDKTQKPFNEDPSVFQ</sequence>
<dbReference type="SMART" id="SM00729">
    <property type="entry name" value="Elp3"/>
    <property type="match status" value="1"/>
</dbReference>
<dbReference type="SFLD" id="SFLDG01067">
    <property type="entry name" value="SPASM/twitch_domain_containing"/>
    <property type="match status" value="1"/>
</dbReference>
<organism evidence="6 7">
    <name type="scientific">Candidatus Magasanikbacteria bacterium CG10_big_fil_rev_8_21_14_0_10_36_32</name>
    <dbReference type="NCBI Taxonomy" id="1974646"/>
    <lineage>
        <taxon>Bacteria</taxon>
        <taxon>Candidatus Magasanikiibacteriota</taxon>
    </lineage>
</organism>
<dbReference type="PANTHER" id="PTHR11228:SF7">
    <property type="entry name" value="PQQA PEPTIDE CYCLASE"/>
    <property type="match status" value="1"/>
</dbReference>
<dbReference type="SFLD" id="SFLDS00029">
    <property type="entry name" value="Radical_SAM"/>
    <property type="match status" value="1"/>
</dbReference>
<dbReference type="InterPro" id="IPR023885">
    <property type="entry name" value="4Fe4S-binding_SPASM_dom"/>
</dbReference>
<dbReference type="SUPFAM" id="SSF102114">
    <property type="entry name" value="Radical SAM enzymes"/>
    <property type="match status" value="1"/>
</dbReference>
<dbReference type="CDD" id="cd01335">
    <property type="entry name" value="Radical_SAM"/>
    <property type="match status" value="1"/>
</dbReference>
<dbReference type="Pfam" id="PF04055">
    <property type="entry name" value="Radical_SAM"/>
    <property type="match status" value="1"/>
</dbReference>
<keyword evidence="2" id="KW-0479">Metal-binding</keyword>
<reference evidence="7" key="1">
    <citation type="submission" date="2017-09" db="EMBL/GenBank/DDBJ databases">
        <title>Depth-based differentiation of microbial function through sediment-hosted aquifers and enrichment of novel symbionts in the deep terrestrial subsurface.</title>
        <authorList>
            <person name="Probst A.J."/>
            <person name="Ladd B."/>
            <person name="Jarett J.K."/>
            <person name="Geller-Mcgrath D.E."/>
            <person name="Sieber C.M.K."/>
            <person name="Emerson J.B."/>
            <person name="Anantharaman K."/>
            <person name="Thomas B.C."/>
            <person name="Malmstrom R."/>
            <person name="Stieglmeier M."/>
            <person name="Klingl A."/>
            <person name="Woyke T."/>
            <person name="Ryan C.M."/>
            <person name="Banfield J.F."/>
        </authorList>
    </citation>
    <scope>NUCLEOTIDE SEQUENCE [LARGE SCALE GENOMIC DNA]</scope>
</reference>
<evidence type="ECO:0000259" key="5">
    <source>
        <dbReference type="PROSITE" id="PS51918"/>
    </source>
</evidence>
<gene>
    <name evidence="6" type="ORF">COU29_04015</name>
</gene>
<evidence type="ECO:0000256" key="1">
    <source>
        <dbReference type="ARBA" id="ARBA00022691"/>
    </source>
</evidence>
<dbReference type="Pfam" id="PF13186">
    <property type="entry name" value="SPASM"/>
    <property type="match status" value="1"/>
</dbReference>
<proteinExistence type="predicted"/>
<name>A0A2M6W5S8_9BACT</name>
<dbReference type="GO" id="GO:0046872">
    <property type="term" value="F:metal ion binding"/>
    <property type="evidence" value="ECO:0007669"/>
    <property type="project" value="UniProtKB-KW"/>
</dbReference>
<dbReference type="EMBL" id="PFBV01000005">
    <property type="protein sequence ID" value="PIT88148.1"/>
    <property type="molecule type" value="Genomic_DNA"/>
</dbReference>
<evidence type="ECO:0000256" key="3">
    <source>
        <dbReference type="ARBA" id="ARBA00023004"/>
    </source>
</evidence>
<evidence type="ECO:0000256" key="4">
    <source>
        <dbReference type="ARBA" id="ARBA00023014"/>
    </source>
</evidence>